<feature type="domain" description="LiaF transmembrane" evidence="3">
    <location>
        <begin position="7"/>
        <end position="103"/>
    </location>
</feature>
<keyword evidence="2" id="KW-0812">Transmembrane</keyword>
<organism evidence="4 5">
    <name type="scientific">Weissella koreensis</name>
    <dbReference type="NCBI Taxonomy" id="165096"/>
    <lineage>
        <taxon>Bacteria</taxon>
        <taxon>Bacillati</taxon>
        <taxon>Bacillota</taxon>
        <taxon>Bacilli</taxon>
        <taxon>Lactobacillales</taxon>
        <taxon>Lactobacillaceae</taxon>
        <taxon>Weissella</taxon>
    </lineage>
</organism>
<reference evidence="4 5" key="1">
    <citation type="submission" date="2019-08" db="EMBL/GenBank/DDBJ databases">
        <authorList>
            <person name="Chang H.C."/>
            <person name="Mun S.Y."/>
        </authorList>
    </citation>
    <scope>NUCLEOTIDE SEQUENCE [LARGE SCALE GENOMIC DNA]</scope>
    <source>
        <strain evidence="4 5">SK</strain>
    </source>
</reference>
<feature type="transmembrane region" description="Helical" evidence="2">
    <location>
        <begin position="81"/>
        <end position="98"/>
    </location>
</feature>
<evidence type="ECO:0000256" key="1">
    <source>
        <dbReference type="SAM" id="MobiDB-lite"/>
    </source>
</evidence>
<dbReference type="AlphaFoldDB" id="A0A7H1MLI5"/>
<evidence type="ECO:0000313" key="5">
    <source>
        <dbReference type="Proteomes" id="UP000516446"/>
    </source>
</evidence>
<protein>
    <recommendedName>
        <fullName evidence="3">LiaF transmembrane domain-containing protein</fullName>
    </recommendedName>
</protein>
<feature type="transmembrane region" description="Helical" evidence="2">
    <location>
        <begin position="7"/>
        <end position="27"/>
    </location>
</feature>
<evidence type="ECO:0000256" key="2">
    <source>
        <dbReference type="SAM" id="Phobius"/>
    </source>
</evidence>
<dbReference type="InterPro" id="IPR054331">
    <property type="entry name" value="LiaF_TM"/>
</dbReference>
<keyword evidence="5" id="KW-1185">Reference proteome</keyword>
<sequence>MRKTNWFWGSIFIMAAALLIATQMGWLSLQMPVVTIIIAIILVALLVSNLIYRSIGGSIFALAVLAMLFNRQLGIQALMPWTIIGVSLLLIIGLKLIFRPKSHWSHSHYDWTKNQNSYYGQNHHRPYENFNHMNFGQPGSTDDPTSDDNRTEFNSNDQSNPSIITITTTMQNNIRYLQGSNLETINLRNYMGDTKVYFDQLTDTDHLELNIDNSLGSVNLYLPQNWQVTNELNLFLSASDERGMHSQTIGPRITIRGRIYLGNLVIHYI</sequence>
<dbReference type="EMBL" id="CP043431">
    <property type="protein sequence ID" value="QNT64321.1"/>
    <property type="molecule type" value="Genomic_DNA"/>
</dbReference>
<evidence type="ECO:0000313" key="4">
    <source>
        <dbReference type="EMBL" id="QNT64321.1"/>
    </source>
</evidence>
<gene>
    <name evidence="4" type="ORF">FY536_03060</name>
</gene>
<feature type="compositionally biased region" description="Polar residues" evidence="1">
    <location>
        <begin position="152"/>
        <end position="161"/>
    </location>
</feature>
<name>A0A7H1MLI5_9LACO</name>
<feature type="region of interest" description="Disordered" evidence="1">
    <location>
        <begin position="130"/>
        <end position="161"/>
    </location>
</feature>
<feature type="compositionally biased region" description="Polar residues" evidence="1">
    <location>
        <begin position="131"/>
        <end position="143"/>
    </location>
</feature>
<accession>A0A7H1MLI5</accession>
<feature type="transmembrane region" description="Helical" evidence="2">
    <location>
        <begin position="33"/>
        <end position="52"/>
    </location>
</feature>
<keyword evidence="2" id="KW-0472">Membrane</keyword>
<dbReference type="Pfam" id="PF22570">
    <property type="entry name" value="LiaF-TM"/>
    <property type="match status" value="1"/>
</dbReference>
<proteinExistence type="predicted"/>
<evidence type="ECO:0000259" key="3">
    <source>
        <dbReference type="Pfam" id="PF22570"/>
    </source>
</evidence>
<dbReference type="RefSeq" id="WP_006846042.1">
    <property type="nucleotide sequence ID" value="NZ_CP026847.1"/>
</dbReference>
<dbReference type="Proteomes" id="UP000516446">
    <property type="component" value="Chromosome"/>
</dbReference>
<keyword evidence="2" id="KW-1133">Transmembrane helix</keyword>